<accession>A0ACB8VRL7</accession>
<evidence type="ECO:0000313" key="2">
    <source>
        <dbReference type="Proteomes" id="UP000831701"/>
    </source>
</evidence>
<proteinExistence type="predicted"/>
<sequence>MERRCADSQVKGVSTGTTILAATFDGGVVIGSDSRASMGGEYVSSKTINKVIQVHDRIFCCMAGSLADAQAVTKAAKFHLSFHSVQMETPPLVISAASVLKELCYKNKDELQAGFITAGWDRKKGPQMQAVLYKIIIPQSLVIPTYKTRQKLSSQSLQRGSTMDGTGPEWLSEEVKTGTTIIAIEYDGGVVLGSDSRVSAGESVVNRVMNKLSLLHDKIYCALSGSAADAQTIAEMVNYQLDVHSIEIGEDPQVRSAATLVRNISYKYKEELSAHLIVAGWDRREGGQVFATLNGLLTRQPFAVGGSGSSYVYGFVDAEYRKGMSKEECQQFVVNTLALAMSRDGSSGGVAYLVTIDEHSTEEKVILGNDLPTFFDHLGDLQPLLLRVITAHSLLPAVLETGTKALYHEETPCGSAADLRCWLMCVGASLAAALFWEITIPDTDEAAAGKEKGSRKPECCEMFIPFYTGRVIDILSSHYQPNEFISAVLLMGLYSLGSSVSAGCRGGVLLCAISAFTCRMKVKLFGALTKQEIGFFETIKTGEITSRLSRDTNLMGSTVCLNVNVLLRTFIKTLGMISLMMNLSWKLTFLVLMETPITGLIQNIYDTHYQRLSLAVQDSMAVANEAANEVVSGIRVVRSFNTEKHEARRYDDRLMDTHTLKTRRDIVSAVYLLARRLTGLAMQVFMLYYGRLFIRSGQMTTGNLVSFILYQSDLGDNIRTLTYIFGDMLNSVGAAGKVFEYLDRKPQVSTEGELKPEKLMGHISFHRLNFSYPSNPNKTVLQDFSLELKSGQMTALVGPSGEGKSTCASLLQRFYEPQDGEILLDNEPLKSYDHSFLHKKIAVVSQEPVLFSGTIRDNIAYGLADCSLDEIQEAARKANAHDFIKQLEKGYDTDVGEGGGQLSKSERQRIAIARALIRQPQVLILDEITSALDSESENKVQQALASCPEQTLLVIAHRLKTIEKADQIVVIGDGRVQERGTHQELMDRKGNYYKLREKLFSEGNSPQRQTVASELML</sequence>
<gene>
    <name evidence="1" type="ORF">L3Q82_003155</name>
</gene>
<dbReference type="EMBL" id="CM041548">
    <property type="protein sequence ID" value="KAI3358156.1"/>
    <property type="molecule type" value="Genomic_DNA"/>
</dbReference>
<reference evidence="1" key="1">
    <citation type="submission" date="2022-04" db="EMBL/GenBank/DDBJ databases">
        <title>Jade perch genome.</title>
        <authorList>
            <person name="Chao B."/>
        </authorList>
    </citation>
    <scope>NUCLEOTIDE SEQUENCE</scope>
    <source>
        <strain evidence="1">CB-2022</strain>
    </source>
</reference>
<dbReference type="Proteomes" id="UP000831701">
    <property type="component" value="Chromosome 18"/>
</dbReference>
<comment type="caution">
    <text evidence="1">The sequence shown here is derived from an EMBL/GenBank/DDBJ whole genome shotgun (WGS) entry which is preliminary data.</text>
</comment>
<evidence type="ECO:0000313" key="1">
    <source>
        <dbReference type="EMBL" id="KAI3358156.1"/>
    </source>
</evidence>
<keyword evidence="2" id="KW-1185">Reference proteome</keyword>
<protein>
    <submittedName>
        <fullName evidence="1">Uncharacterized protein</fullName>
    </submittedName>
</protein>
<name>A0ACB8VRL7_9TELE</name>
<organism evidence="1 2">
    <name type="scientific">Scortum barcoo</name>
    <name type="common">barcoo grunter</name>
    <dbReference type="NCBI Taxonomy" id="214431"/>
    <lineage>
        <taxon>Eukaryota</taxon>
        <taxon>Metazoa</taxon>
        <taxon>Chordata</taxon>
        <taxon>Craniata</taxon>
        <taxon>Vertebrata</taxon>
        <taxon>Euteleostomi</taxon>
        <taxon>Actinopterygii</taxon>
        <taxon>Neopterygii</taxon>
        <taxon>Teleostei</taxon>
        <taxon>Neoteleostei</taxon>
        <taxon>Acanthomorphata</taxon>
        <taxon>Eupercaria</taxon>
        <taxon>Centrarchiformes</taxon>
        <taxon>Terapontoidei</taxon>
        <taxon>Terapontidae</taxon>
        <taxon>Scortum</taxon>
    </lineage>
</organism>